<reference evidence="15" key="1">
    <citation type="submission" date="2018-09" db="EMBL/GenBank/DDBJ databases">
        <title>Identification and expression analysis of chemosensory genes in citrus fruit fly Bactrocera minax.</title>
        <authorList>
            <person name="Lu Y."/>
            <person name="Yu T."/>
            <person name="Cheng J."/>
        </authorList>
    </citation>
    <scope>NUCLEOTIDE SEQUENCE</scope>
    <source>
        <strain evidence="15">Bmi004512</strain>
    </source>
</reference>
<sequence length="348" mass="40954">MAFDSMANFRTLTRLLIILGLWHGGNGSWFERHYRYYQLFLHTTLTFTFTLLMCLEVIYSESLNYAIDVLKYMLCEMALVFKVLNAWYYARKISELMNEWQVSEIFALRTSDEKQMWQKTQKNFHKLTMTYICTGFNSAMCALIGVLLMGASELPYALWMPKNWRETYFWGMYCYEFLAMPFTCVCNITIDLFQAYLLLHLTLCYRVISMRLERLDNAGTDEAITKEFLNNIKMQQRVKDENPVHCLAMLQYVLIVSLQMFLPCYYANELTVESEKLGIHLYSCDWTGFLVDFSPAAPNRSTAPSQRRSTFAIQRSAFEVQHAVGQIVHTTYNHMNFGMQFDLWSLQY</sequence>
<dbReference type="EMBL" id="MH937264">
    <property type="protein sequence ID" value="AYN70679.1"/>
    <property type="molecule type" value="mRNA"/>
</dbReference>
<accession>A0A3G2LEK7</accession>
<proteinExistence type="evidence at transcript level"/>
<feature type="transmembrane region" description="Helical" evidence="13">
    <location>
        <begin position="178"/>
        <end position="205"/>
    </location>
</feature>
<keyword evidence="6 13" id="KW-1133">Transmembrane helix</keyword>
<evidence type="ECO:0000256" key="9">
    <source>
        <dbReference type="ARBA" id="ARBA00023224"/>
    </source>
</evidence>
<name>A0A3G2LEK7_9MUSC</name>
<dbReference type="PANTHER" id="PTHR21137">
    <property type="entry name" value="ODORANT RECEPTOR"/>
    <property type="match status" value="1"/>
</dbReference>
<comment type="caution">
    <text evidence="13">Lacks conserved residue(s) required for the propagation of feature annotation.</text>
</comment>
<feature type="transmembrane region" description="Helical" evidence="13">
    <location>
        <begin position="129"/>
        <end position="158"/>
    </location>
</feature>
<organism evidence="15">
    <name type="scientific">Bactrocera minax</name>
    <name type="common">Chinese citrus fly</name>
    <dbReference type="NCBI Taxonomy" id="104690"/>
    <lineage>
        <taxon>Eukaryota</taxon>
        <taxon>Metazoa</taxon>
        <taxon>Ecdysozoa</taxon>
        <taxon>Arthropoda</taxon>
        <taxon>Hexapoda</taxon>
        <taxon>Insecta</taxon>
        <taxon>Pterygota</taxon>
        <taxon>Neoptera</taxon>
        <taxon>Endopterygota</taxon>
        <taxon>Diptera</taxon>
        <taxon>Brachycera</taxon>
        <taxon>Muscomorpha</taxon>
        <taxon>Tephritoidea</taxon>
        <taxon>Tephritidae</taxon>
        <taxon>Bactrocera</taxon>
        <taxon>Tetradacus</taxon>
    </lineage>
</organism>
<feature type="signal peptide" evidence="14">
    <location>
        <begin position="1"/>
        <end position="27"/>
    </location>
</feature>
<evidence type="ECO:0000256" key="3">
    <source>
        <dbReference type="ARBA" id="ARBA00022606"/>
    </source>
</evidence>
<keyword evidence="9 13" id="KW-0807">Transducer</keyword>
<evidence type="ECO:0000313" key="15">
    <source>
        <dbReference type="EMBL" id="AYN70679.1"/>
    </source>
</evidence>
<dbReference type="GO" id="GO:0005549">
    <property type="term" value="F:odorant binding"/>
    <property type="evidence" value="ECO:0007669"/>
    <property type="project" value="InterPro"/>
</dbReference>
<feature type="chain" id="PRO_5018256116" description="Odorant receptor" evidence="14">
    <location>
        <begin position="28"/>
        <end position="348"/>
    </location>
</feature>
<evidence type="ECO:0000256" key="8">
    <source>
        <dbReference type="ARBA" id="ARBA00023170"/>
    </source>
</evidence>
<evidence type="ECO:0000256" key="6">
    <source>
        <dbReference type="ARBA" id="ARBA00022989"/>
    </source>
</evidence>
<evidence type="ECO:0000256" key="7">
    <source>
        <dbReference type="ARBA" id="ARBA00023136"/>
    </source>
</evidence>
<feature type="transmembrane region" description="Helical" evidence="13">
    <location>
        <begin position="39"/>
        <end position="59"/>
    </location>
</feature>
<keyword evidence="7 13" id="KW-0472">Membrane</keyword>
<evidence type="ECO:0000256" key="2">
    <source>
        <dbReference type="ARBA" id="ARBA00022475"/>
    </source>
</evidence>
<dbReference type="AlphaFoldDB" id="A0A3G2LEK7"/>
<feature type="transmembrane region" description="Helical" evidence="13">
    <location>
        <begin position="71"/>
        <end position="90"/>
    </location>
</feature>
<comment type="subunit">
    <text evidence="12">Interacts with Orco. Complexes exist early in the endomembrane system in olfactory sensory neurons (OSNs), coupling these complexes to the conserved ciliary trafficking pathway.</text>
</comment>
<gene>
    <name evidence="15" type="primary">OR71a</name>
</gene>
<evidence type="ECO:0000256" key="11">
    <source>
        <dbReference type="ARBA" id="ARBA00037946"/>
    </source>
</evidence>
<keyword evidence="3 13" id="KW-0716">Sensory transduction</keyword>
<dbReference type="InterPro" id="IPR004117">
    <property type="entry name" value="7tm6_olfct_rcpt"/>
</dbReference>
<keyword evidence="5 13" id="KW-0552">Olfaction</keyword>
<evidence type="ECO:0000256" key="14">
    <source>
        <dbReference type="SAM" id="SignalP"/>
    </source>
</evidence>
<evidence type="ECO:0000256" key="5">
    <source>
        <dbReference type="ARBA" id="ARBA00022725"/>
    </source>
</evidence>
<keyword evidence="8 13" id="KW-0675">Receptor</keyword>
<evidence type="ECO:0000256" key="1">
    <source>
        <dbReference type="ARBA" id="ARBA00004651"/>
    </source>
</evidence>
<evidence type="ECO:0000256" key="12">
    <source>
        <dbReference type="ARBA" id="ARBA00038679"/>
    </source>
</evidence>
<comment type="function">
    <text evidence="10">Odorant receptor which mediates acceptance or avoidance behavior, depending on its substrates. The odorant receptor repertoire encodes a large collection of odor stimuli that vary widely in identity, intensity, and duration. May form a complex with Orco to form odorant-sensing units, providing sensitive and prolonged odorant signaling and calcium permeability.</text>
</comment>
<comment type="subcellular location">
    <subcellularLocation>
        <location evidence="1 13">Cell membrane</location>
        <topology evidence="1 13">Multi-pass membrane protein</topology>
    </subcellularLocation>
</comment>
<dbReference type="PANTHER" id="PTHR21137:SF37">
    <property type="entry name" value="ODORANT RECEPTOR 46A, ISOFORM B-RELATED"/>
    <property type="match status" value="1"/>
</dbReference>
<evidence type="ECO:0000256" key="10">
    <source>
        <dbReference type="ARBA" id="ARBA00037764"/>
    </source>
</evidence>
<dbReference type="GO" id="GO:0005886">
    <property type="term" value="C:plasma membrane"/>
    <property type="evidence" value="ECO:0007669"/>
    <property type="project" value="UniProtKB-SubCell"/>
</dbReference>
<keyword evidence="2" id="KW-1003">Cell membrane</keyword>
<keyword evidence="14" id="KW-0732">Signal</keyword>
<keyword evidence="4 13" id="KW-0812">Transmembrane</keyword>
<evidence type="ECO:0000256" key="13">
    <source>
        <dbReference type="RuleBase" id="RU351113"/>
    </source>
</evidence>
<dbReference type="GO" id="GO:0007165">
    <property type="term" value="P:signal transduction"/>
    <property type="evidence" value="ECO:0007669"/>
    <property type="project" value="UniProtKB-KW"/>
</dbReference>
<evidence type="ECO:0000256" key="4">
    <source>
        <dbReference type="ARBA" id="ARBA00022692"/>
    </source>
</evidence>
<comment type="similarity">
    <text evidence="11">Belongs to the insect chemoreceptor superfamily. Heteromeric odorant receptor channel (TC 1.A.69) family. Or2a subfamily.</text>
</comment>
<dbReference type="Pfam" id="PF02949">
    <property type="entry name" value="7tm_6"/>
    <property type="match status" value="2"/>
</dbReference>
<protein>
    <recommendedName>
        <fullName evidence="13">Odorant receptor</fullName>
    </recommendedName>
</protein>
<dbReference type="GO" id="GO:0004984">
    <property type="term" value="F:olfactory receptor activity"/>
    <property type="evidence" value="ECO:0007669"/>
    <property type="project" value="InterPro"/>
</dbReference>